<evidence type="ECO:0008006" key="3">
    <source>
        <dbReference type="Google" id="ProtNLM"/>
    </source>
</evidence>
<dbReference type="AlphaFoldDB" id="A0A2N8SKI8"/>
<evidence type="ECO:0000313" key="1">
    <source>
        <dbReference type="EMBL" id="PNG03007.1"/>
    </source>
</evidence>
<dbReference type="OrthoDB" id="9799383at2"/>
<proteinExistence type="predicted"/>
<evidence type="ECO:0000313" key="2">
    <source>
        <dbReference type="Proteomes" id="UP000235897"/>
    </source>
</evidence>
<reference evidence="1 2" key="1">
    <citation type="submission" date="2018-01" db="EMBL/GenBank/DDBJ databases">
        <title>Denitrification phenotypes of diverse strains of Pseudomonas stutzeri.</title>
        <authorList>
            <person name="Milligan D.A."/>
            <person name="Bergaust L."/>
            <person name="Bakken L.R."/>
            <person name="Frostegard A."/>
        </authorList>
    </citation>
    <scope>NUCLEOTIDE SEQUENCE [LARGE SCALE GENOMIC DNA]</scope>
    <source>
        <strain evidence="1 2">28a3</strain>
    </source>
</reference>
<dbReference type="RefSeq" id="WP_102847740.1">
    <property type="nucleotide sequence ID" value="NZ_JAMOIG010000040.1"/>
</dbReference>
<dbReference type="Gene3D" id="6.10.140.1340">
    <property type="match status" value="1"/>
</dbReference>
<name>A0A2N8SKI8_STUST</name>
<comment type="caution">
    <text evidence="1">The sequence shown here is derived from an EMBL/GenBank/DDBJ whole genome shotgun (WGS) entry which is preliminary data.</text>
</comment>
<accession>A0A2N8SKI8</accession>
<gene>
    <name evidence="1" type="ORF">CXL00_22855</name>
</gene>
<dbReference type="Proteomes" id="UP000235897">
    <property type="component" value="Unassembled WGS sequence"/>
</dbReference>
<sequence>MFPETATRVEKHTASHLNRRFRQDFDKEVAYYKRQPPEYIGERLHELNQEWDVERTLQTNFAVLSIVGALLTSTQDKRWATLAVGVPAFMVQHALQGWCPPLPILRRLGLRTAREISDERFALKSLRGDFTQPEKFESAEALLDAVRK</sequence>
<dbReference type="EMBL" id="POUW01000015">
    <property type="protein sequence ID" value="PNG03007.1"/>
    <property type="molecule type" value="Genomic_DNA"/>
</dbReference>
<protein>
    <recommendedName>
        <fullName evidence="3">DUF2892 domain-containing protein</fullName>
    </recommendedName>
</protein>
<organism evidence="1 2">
    <name type="scientific">Stutzerimonas stutzeri</name>
    <name type="common">Pseudomonas stutzeri</name>
    <dbReference type="NCBI Taxonomy" id="316"/>
    <lineage>
        <taxon>Bacteria</taxon>
        <taxon>Pseudomonadati</taxon>
        <taxon>Pseudomonadota</taxon>
        <taxon>Gammaproteobacteria</taxon>
        <taxon>Pseudomonadales</taxon>
        <taxon>Pseudomonadaceae</taxon>
        <taxon>Stutzerimonas</taxon>
    </lineage>
</organism>